<name>A0ABT1YSL8_9BACL</name>
<keyword evidence="2" id="KW-1185">Reference proteome</keyword>
<dbReference type="EMBL" id="JANQBD010000037">
    <property type="protein sequence ID" value="MCR8636188.1"/>
    <property type="molecule type" value="Genomic_DNA"/>
</dbReference>
<reference evidence="1 2" key="1">
    <citation type="submission" date="2022-08" db="EMBL/GenBank/DDBJ databases">
        <title>Paenibacillus endoradicis sp. nov., Paenibacillus radicibacter sp. nov and Paenibacillus pararadicis sp. nov., three cold-adapted plant growth-promoting bacteria isolated from root of Larix gmelinii in Great Khingan.</title>
        <authorList>
            <person name="Xue H."/>
        </authorList>
    </citation>
    <scope>NUCLEOTIDE SEQUENCE [LARGE SCALE GENOMIC DNA]</scope>
    <source>
        <strain evidence="1 2">N5-1-1-5</strain>
    </source>
</reference>
<sequence length="262" mass="29201">MNNFGRVVEIQTGTRTFSNQNYTMEFTVPFDNDLLPNESEIKIYNLSDSTLAEIKLDNTLIINAGYEGNAGMILQGYISRIKTAWSGVDKITTIHVLDSDKLSDRKLEDITYAEDTLASIILKEMAEQLGLPVAQFVLNQDVKYAGGYTASGEVTEIIKKIAADCGTSAYINKGHLYIRNLREGEDDIFELSQDTGLIGMPEPLDEENFSGMSLKSQLQHRITTASVIRLVSRQKEATLHIRKGSHKMSSSDFVTEMEGIYP</sequence>
<evidence type="ECO:0000313" key="1">
    <source>
        <dbReference type="EMBL" id="MCR8636188.1"/>
    </source>
</evidence>
<protein>
    <submittedName>
        <fullName evidence="1">Uncharacterized protein</fullName>
    </submittedName>
</protein>
<comment type="caution">
    <text evidence="1">The sequence shown here is derived from an EMBL/GenBank/DDBJ whole genome shotgun (WGS) entry which is preliminary data.</text>
</comment>
<gene>
    <name evidence="1" type="ORF">NV381_33880</name>
</gene>
<dbReference type="Pfam" id="PF22759">
    <property type="entry name" value="E217_GP41"/>
    <property type="match status" value="1"/>
</dbReference>
<evidence type="ECO:0000313" key="2">
    <source>
        <dbReference type="Proteomes" id="UP001300012"/>
    </source>
</evidence>
<proteinExistence type="predicted"/>
<dbReference type="NCBIfam" id="NF047561">
    <property type="entry name" value="orf58_phage_fam"/>
    <property type="match status" value="1"/>
</dbReference>
<dbReference type="Proteomes" id="UP001300012">
    <property type="component" value="Unassembled WGS sequence"/>
</dbReference>
<accession>A0ABT1YSL8</accession>
<organism evidence="1 2">
    <name type="scientific">Paenibacillus radicis</name>
    <name type="common">ex Xue et al. 2023</name>
    <dbReference type="NCBI Taxonomy" id="2972489"/>
    <lineage>
        <taxon>Bacteria</taxon>
        <taxon>Bacillati</taxon>
        <taxon>Bacillota</taxon>
        <taxon>Bacilli</taxon>
        <taxon>Bacillales</taxon>
        <taxon>Paenibacillaceae</taxon>
        <taxon>Paenibacillus</taxon>
    </lineage>
</organism>
<dbReference type="RefSeq" id="WP_258217717.1">
    <property type="nucleotide sequence ID" value="NZ_JANQBD010000037.1"/>
</dbReference>
<dbReference type="InterPro" id="IPR054496">
    <property type="entry name" value="E217_GP41"/>
</dbReference>